<dbReference type="AlphaFoldDB" id="A0A917T170"/>
<reference evidence="2" key="1">
    <citation type="journal article" date="2014" name="Int. J. Syst. Evol. Microbiol.">
        <title>Complete genome sequence of Corynebacterium casei LMG S-19264T (=DSM 44701T), isolated from a smear-ripened cheese.</title>
        <authorList>
            <consortium name="US DOE Joint Genome Institute (JGI-PGF)"/>
            <person name="Walter F."/>
            <person name="Albersmeier A."/>
            <person name="Kalinowski J."/>
            <person name="Ruckert C."/>
        </authorList>
    </citation>
    <scope>NUCLEOTIDE SEQUENCE</scope>
    <source>
        <strain evidence="2">CGMCC 1.6293</strain>
    </source>
</reference>
<keyword evidence="3" id="KW-1185">Reference proteome</keyword>
<evidence type="ECO:0000256" key="1">
    <source>
        <dbReference type="SAM" id="Phobius"/>
    </source>
</evidence>
<comment type="caution">
    <text evidence="2">The sequence shown here is derived from an EMBL/GenBank/DDBJ whole genome shotgun (WGS) entry which is preliminary data.</text>
</comment>
<name>A0A917T170_9RHOB</name>
<dbReference type="Proteomes" id="UP000649829">
    <property type="component" value="Unassembled WGS sequence"/>
</dbReference>
<gene>
    <name evidence="2" type="ORF">GCM10011534_29450</name>
</gene>
<sequence>MAELNFKTTKRKSFARGRASKTALRLVLGGVALAGILIRLDIGA</sequence>
<protein>
    <submittedName>
        <fullName evidence="2">Uncharacterized protein</fullName>
    </submittedName>
</protein>
<dbReference type="EMBL" id="BMLF01000002">
    <property type="protein sequence ID" value="GGM05732.1"/>
    <property type="molecule type" value="Genomic_DNA"/>
</dbReference>
<keyword evidence="1" id="KW-1133">Transmembrane helix</keyword>
<dbReference type="RefSeq" id="WP_268238641.1">
    <property type="nucleotide sequence ID" value="NZ_BMLF01000002.1"/>
</dbReference>
<reference evidence="2" key="2">
    <citation type="submission" date="2020-09" db="EMBL/GenBank/DDBJ databases">
        <authorList>
            <person name="Sun Q."/>
            <person name="Zhou Y."/>
        </authorList>
    </citation>
    <scope>NUCLEOTIDE SEQUENCE</scope>
    <source>
        <strain evidence="2">CGMCC 1.6293</strain>
    </source>
</reference>
<keyword evidence="1" id="KW-0472">Membrane</keyword>
<organism evidence="2 3">
    <name type="scientific">Pseudooceanicola nanhaiensis</name>
    <dbReference type="NCBI Taxonomy" id="375761"/>
    <lineage>
        <taxon>Bacteria</taxon>
        <taxon>Pseudomonadati</taxon>
        <taxon>Pseudomonadota</taxon>
        <taxon>Alphaproteobacteria</taxon>
        <taxon>Rhodobacterales</taxon>
        <taxon>Paracoccaceae</taxon>
        <taxon>Pseudooceanicola</taxon>
    </lineage>
</organism>
<accession>A0A917T170</accession>
<evidence type="ECO:0000313" key="2">
    <source>
        <dbReference type="EMBL" id="GGM05732.1"/>
    </source>
</evidence>
<proteinExistence type="predicted"/>
<feature type="transmembrane region" description="Helical" evidence="1">
    <location>
        <begin position="22"/>
        <end position="40"/>
    </location>
</feature>
<evidence type="ECO:0000313" key="3">
    <source>
        <dbReference type="Proteomes" id="UP000649829"/>
    </source>
</evidence>
<keyword evidence="1" id="KW-0812">Transmembrane</keyword>